<name>A0ACB0ZN06_MELEN</name>
<proteinExistence type="predicted"/>
<evidence type="ECO:0000313" key="2">
    <source>
        <dbReference type="Proteomes" id="UP001497535"/>
    </source>
</evidence>
<protein>
    <submittedName>
        <fullName evidence="1">Uncharacterized protein</fullName>
    </submittedName>
</protein>
<dbReference type="Proteomes" id="UP001497535">
    <property type="component" value="Unassembled WGS sequence"/>
</dbReference>
<sequence>MNTFNSFLKVINLIVLRRNHFTMESKRSKILHEIAPSNITLEILSNGSSHMTPSVFIRTPHRCYLFNCPEGSSRLATFLRVRPTQIEDIFITKGKWENVVGIPGLVLNKNSEDDVRIHGPPIAIDILKSFSPMLDADFGSTNNFIKMRHCDVKRDNYEDSTLFINYLNVENSKERRYLKNGDNTPTNTAFLIKLKPCLPALDPLKLIELKVPRSPLISKLKAGETITLQDGRIIKPEDVIDFRKKSESLNLLVADICSSENLQSISSNYLLKVIYLNLIQFIFLKDFMGDKRIQKLNYIIHFTQQKIFETKEYKNWMGEFGNDCQHLILNVKGRFLPLSDSVYNSQYMLSSIFSDGFPEIYPIGQVLEGEIILQDDDKYDIKIDIKDNNIGPVFIPEFLRRFSLRGTLDKNEINPILLDFNWQRFLNDRQKKEPVELQKRIDEFKQVYAKTFDNFGNRPRDVYPTVVFLGTSSACPTKYRNVSSQLVRFSESSNILVDCGEGTYGQLLALFGPSNIDQFLTKLNAMFITHAHLDHILGVFYIISKRIEAFEKQEIPYVPLVVCHDVSFLHLCNTYSEIFLDLFPFIVSISLPTFFYANSSAQGIRQHISAVDLIKHFPKNIFCHDDWNLSEATAFQVDHTKWSCGYSFVTLKEKRKIVFSGDTKPCENIIKYGKDADLLIHECTFEDGLEEDASYKKHSTMKQAFDASVKIGAKNVFFTHFSARYHLTPPLPDYILNAGNISMANDLMSVPFDLLPLFPKLLPIYQYLYKDELFEFEMRKMTRMANNNARLNEKYNTGSFEEILKQKRKANS</sequence>
<keyword evidence="2" id="KW-1185">Reference proteome</keyword>
<accession>A0ACB0ZN06</accession>
<evidence type="ECO:0000313" key="1">
    <source>
        <dbReference type="EMBL" id="CAK5080475.1"/>
    </source>
</evidence>
<reference evidence="1" key="1">
    <citation type="submission" date="2023-11" db="EMBL/GenBank/DDBJ databases">
        <authorList>
            <person name="Poullet M."/>
        </authorList>
    </citation>
    <scope>NUCLEOTIDE SEQUENCE</scope>
    <source>
        <strain evidence="1">E1834</strain>
    </source>
</reference>
<gene>
    <name evidence="1" type="ORF">MENTE1834_LOCUS27649</name>
</gene>
<organism evidence="1 2">
    <name type="scientific">Meloidogyne enterolobii</name>
    <name type="common">Root-knot nematode worm</name>
    <name type="synonym">Meloidogyne mayaguensis</name>
    <dbReference type="NCBI Taxonomy" id="390850"/>
    <lineage>
        <taxon>Eukaryota</taxon>
        <taxon>Metazoa</taxon>
        <taxon>Ecdysozoa</taxon>
        <taxon>Nematoda</taxon>
        <taxon>Chromadorea</taxon>
        <taxon>Rhabditida</taxon>
        <taxon>Tylenchina</taxon>
        <taxon>Tylenchomorpha</taxon>
        <taxon>Tylenchoidea</taxon>
        <taxon>Meloidogynidae</taxon>
        <taxon>Meloidogyninae</taxon>
        <taxon>Meloidogyne</taxon>
    </lineage>
</organism>
<comment type="caution">
    <text evidence="1">The sequence shown here is derived from an EMBL/GenBank/DDBJ whole genome shotgun (WGS) entry which is preliminary data.</text>
</comment>
<dbReference type="EMBL" id="CAVMJV010000042">
    <property type="protein sequence ID" value="CAK5080475.1"/>
    <property type="molecule type" value="Genomic_DNA"/>
</dbReference>